<sequence length="444" mass="51227">MRKVLHFLFSAESLWGKLACIVTYLLIYDFLFENFVFKTFAYLGDIDYIPMDTIHRILWLVCSTLPFCFYRGIHKVSSFLTLFLYLFAYIPIVHAISVIWDISAIEKQSVNIILCIFFCLYFFLDSQGNIIKDFRIVPAISFRWIEILTIALTVLFVAVQLKNMHFVNPISQQDLLYDFREKNAEGSSGPINYISGWLFGAFYPFLLVNFLKERNWLKAISILGGYFLLFMADMQKITFFMPFFLVGMYFLIKANIKSITQYLHAWITMTICIVSPILLGLQDHKTLFIIVSFVILRTVCVSGWLTQMYVHFFQFHPFTYYSHIGIVNFFTQAYPYDVPLGKAIAYNTQNANATFFLTDGYAAWGFIGIVAIGLFFLLFLSVINAIGYRYKVSDLMIVLLPCLSYLLNTSIFTTLLTNGMILTILLLCCTDNALAVDKTIDIKV</sequence>
<dbReference type="STRING" id="688246.Premu_1760"/>
<feature type="transmembrane region" description="Helical" evidence="1">
    <location>
        <begin position="395"/>
        <end position="416"/>
    </location>
</feature>
<protein>
    <submittedName>
        <fullName evidence="2">Uncharacterized protein</fullName>
    </submittedName>
</protein>
<accession>F8N5Y1</accession>
<feature type="transmembrane region" description="Helical" evidence="1">
    <location>
        <begin position="108"/>
        <end position="124"/>
    </location>
</feature>
<keyword evidence="3" id="KW-1185">Reference proteome</keyword>
<proteinExistence type="predicted"/>
<gene>
    <name evidence="2" type="ORF">Premu_1760</name>
</gene>
<feature type="transmembrane region" description="Helical" evidence="1">
    <location>
        <begin position="136"/>
        <end position="159"/>
    </location>
</feature>
<evidence type="ECO:0000313" key="2">
    <source>
        <dbReference type="EMBL" id="EGN57165.1"/>
    </source>
</evidence>
<feature type="transmembrane region" description="Helical" evidence="1">
    <location>
        <begin position="287"/>
        <end position="306"/>
    </location>
</feature>
<name>F8N5Y1_9BACT</name>
<dbReference type="EMBL" id="GL945017">
    <property type="protein sequence ID" value="EGN57165.1"/>
    <property type="molecule type" value="Genomic_DNA"/>
</dbReference>
<organism evidence="2 3">
    <name type="scientific">Hallella multisaccharivorax DSM 17128</name>
    <dbReference type="NCBI Taxonomy" id="688246"/>
    <lineage>
        <taxon>Bacteria</taxon>
        <taxon>Pseudomonadati</taxon>
        <taxon>Bacteroidota</taxon>
        <taxon>Bacteroidia</taxon>
        <taxon>Bacteroidales</taxon>
        <taxon>Prevotellaceae</taxon>
        <taxon>Hallella</taxon>
    </lineage>
</organism>
<reference evidence="3" key="1">
    <citation type="journal article" date="2011" name="Stand. Genomic Sci.">
        <title>Non-contiguous finished genome sequence of the opportunistic oral pathogen Prevotella multisaccharivorax type strain (PPPA20).</title>
        <authorList>
            <person name="Pati A."/>
            <person name="Gronow S."/>
            <person name="Lu M."/>
            <person name="Lapidus A."/>
            <person name="Nolan M."/>
            <person name="Lucas S."/>
            <person name="Hammon N."/>
            <person name="Deshpande S."/>
            <person name="Cheng J.F."/>
            <person name="Tapia R."/>
            <person name="Han C."/>
            <person name="Goodwin L."/>
            <person name="Pitluck S."/>
            <person name="Liolios K."/>
            <person name="Pagani I."/>
            <person name="Mavromatis K."/>
            <person name="Mikhailova N."/>
            <person name="Huntemann M."/>
            <person name="Chen A."/>
            <person name="Palaniappan K."/>
            <person name="Land M."/>
            <person name="Hauser L."/>
            <person name="Detter J.C."/>
            <person name="Brambilla E.M."/>
            <person name="Rohde M."/>
            <person name="Goker M."/>
            <person name="Woyke T."/>
            <person name="Bristow J."/>
            <person name="Eisen J.A."/>
            <person name="Markowitz V."/>
            <person name="Hugenholtz P."/>
            <person name="Kyrpides N.C."/>
            <person name="Klenk H.P."/>
            <person name="Ivanova N."/>
        </authorList>
    </citation>
    <scope>NUCLEOTIDE SEQUENCE [LARGE SCALE GENOMIC DNA]</scope>
    <source>
        <strain evidence="3">DSM 17128</strain>
    </source>
</reference>
<evidence type="ECO:0000256" key="1">
    <source>
        <dbReference type="SAM" id="Phobius"/>
    </source>
</evidence>
<dbReference type="HOGENOM" id="CLU_605282_0_0_10"/>
<feature type="transmembrane region" description="Helical" evidence="1">
    <location>
        <begin position="7"/>
        <end position="28"/>
    </location>
</feature>
<feature type="transmembrane region" description="Helical" evidence="1">
    <location>
        <begin position="82"/>
        <end position="102"/>
    </location>
</feature>
<dbReference type="AlphaFoldDB" id="F8N5Y1"/>
<keyword evidence="1" id="KW-0472">Membrane</keyword>
<feature type="transmembrane region" description="Helical" evidence="1">
    <location>
        <begin position="48"/>
        <end position="70"/>
    </location>
</feature>
<keyword evidence="1" id="KW-0812">Transmembrane</keyword>
<dbReference type="RefSeq" id="WP_007574537.1">
    <property type="nucleotide sequence ID" value="NZ_BPTS01000002.1"/>
</dbReference>
<dbReference type="Proteomes" id="UP000002772">
    <property type="component" value="Unassembled WGS sequence"/>
</dbReference>
<feature type="transmembrane region" description="Helical" evidence="1">
    <location>
        <begin position="190"/>
        <end position="208"/>
    </location>
</feature>
<feature type="transmembrane region" description="Helical" evidence="1">
    <location>
        <begin position="361"/>
        <end position="383"/>
    </location>
</feature>
<evidence type="ECO:0000313" key="3">
    <source>
        <dbReference type="Proteomes" id="UP000002772"/>
    </source>
</evidence>
<keyword evidence="1" id="KW-1133">Transmembrane helix</keyword>
<feature type="transmembrane region" description="Helical" evidence="1">
    <location>
        <begin position="263"/>
        <end position="281"/>
    </location>
</feature>